<name>A0AAW0NJB4_9GOBI</name>
<dbReference type="PROSITE" id="PS00028">
    <property type="entry name" value="ZINC_FINGER_C2H2_1"/>
    <property type="match status" value="1"/>
</dbReference>
<feature type="region of interest" description="Disordered" evidence="1">
    <location>
        <begin position="1"/>
        <end position="20"/>
    </location>
</feature>
<feature type="region of interest" description="Disordered" evidence="1">
    <location>
        <begin position="181"/>
        <end position="219"/>
    </location>
</feature>
<feature type="compositionally biased region" description="Basic residues" evidence="1">
    <location>
        <begin position="297"/>
        <end position="307"/>
    </location>
</feature>
<accession>A0AAW0NJB4</accession>
<feature type="compositionally biased region" description="Polar residues" evidence="1">
    <location>
        <begin position="142"/>
        <end position="157"/>
    </location>
</feature>
<dbReference type="EMBL" id="JBBPFD010000016">
    <property type="protein sequence ID" value="KAK7893299.1"/>
    <property type="molecule type" value="Genomic_DNA"/>
</dbReference>
<feature type="compositionally biased region" description="Polar residues" evidence="1">
    <location>
        <begin position="57"/>
        <end position="66"/>
    </location>
</feature>
<dbReference type="InterPro" id="IPR013087">
    <property type="entry name" value="Znf_C2H2_type"/>
</dbReference>
<sequence>MLEKTSITKDAEPAIESKVTQSASLVEAIAESAMEVEVKVATQKNRHSPKLEKMSNTEHSPSTTPNLPSPEEKIDDTSSLLPPVSTNDKLKNQDSVVANPEGSVKGTPDKKEDLSSQKTENSPVPKEILSVEDSSVSELEVNNTESQTTSDHTNNLPPLTIEPEKEIEMTQNQEEIKPTMEVNSTPTESNIETDDSKSLPIAGPQLNTPSESDGFDPTEPECEESKLEFCCHFCHKNVKGRLLVAHSMFHYRKDECMFCGAMFRNNLKAMIHLSNHLEKLKKLQNPAAVKLPDRPRTKDKHQHKTGKAKASAEEESPLATFEKVLSEYKKNPYMRLPATAYLEERYTVMPKRRKDMSMYFGSSRKVPKSPEAPAQVPQQRQRCANCFTTFNSEDELQWHLQQKCSNLFGFDSDEEGTS</sequence>
<feature type="region of interest" description="Disordered" evidence="1">
    <location>
        <begin position="38"/>
        <end position="159"/>
    </location>
</feature>
<gene>
    <name evidence="3" type="ORF">WMY93_022451</name>
</gene>
<evidence type="ECO:0000313" key="3">
    <source>
        <dbReference type="EMBL" id="KAK7893299.1"/>
    </source>
</evidence>
<feature type="compositionally biased region" description="Polar residues" evidence="1">
    <location>
        <begin position="181"/>
        <end position="190"/>
    </location>
</feature>
<feature type="region of interest" description="Disordered" evidence="1">
    <location>
        <begin position="284"/>
        <end position="314"/>
    </location>
</feature>
<protein>
    <recommendedName>
        <fullName evidence="2">C2H2-type domain-containing protein</fullName>
    </recommendedName>
</protein>
<evidence type="ECO:0000313" key="4">
    <source>
        <dbReference type="Proteomes" id="UP001460270"/>
    </source>
</evidence>
<dbReference type="AlphaFoldDB" id="A0AAW0NJB4"/>
<feature type="domain" description="C2H2-type" evidence="2">
    <location>
        <begin position="256"/>
        <end position="276"/>
    </location>
</feature>
<keyword evidence="4" id="KW-1185">Reference proteome</keyword>
<organism evidence="3 4">
    <name type="scientific">Mugilogobius chulae</name>
    <name type="common">yellowstripe goby</name>
    <dbReference type="NCBI Taxonomy" id="88201"/>
    <lineage>
        <taxon>Eukaryota</taxon>
        <taxon>Metazoa</taxon>
        <taxon>Chordata</taxon>
        <taxon>Craniata</taxon>
        <taxon>Vertebrata</taxon>
        <taxon>Euteleostomi</taxon>
        <taxon>Actinopterygii</taxon>
        <taxon>Neopterygii</taxon>
        <taxon>Teleostei</taxon>
        <taxon>Neoteleostei</taxon>
        <taxon>Acanthomorphata</taxon>
        <taxon>Gobiaria</taxon>
        <taxon>Gobiiformes</taxon>
        <taxon>Gobioidei</taxon>
        <taxon>Gobiidae</taxon>
        <taxon>Gobionellinae</taxon>
        <taxon>Mugilogobius</taxon>
    </lineage>
</organism>
<proteinExistence type="predicted"/>
<evidence type="ECO:0000259" key="2">
    <source>
        <dbReference type="PROSITE" id="PS00028"/>
    </source>
</evidence>
<comment type="caution">
    <text evidence="3">The sequence shown here is derived from an EMBL/GenBank/DDBJ whole genome shotgun (WGS) entry which is preliminary data.</text>
</comment>
<feature type="compositionally biased region" description="Low complexity" evidence="1">
    <location>
        <begin position="127"/>
        <end position="141"/>
    </location>
</feature>
<feature type="compositionally biased region" description="Basic and acidic residues" evidence="1">
    <location>
        <begin position="1"/>
        <end position="12"/>
    </location>
</feature>
<dbReference type="Proteomes" id="UP001460270">
    <property type="component" value="Unassembled WGS sequence"/>
</dbReference>
<feature type="compositionally biased region" description="Polar residues" evidence="1">
    <location>
        <begin position="77"/>
        <end position="87"/>
    </location>
</feature>
<reference evidence="4" key="1">
    <citation type="submission" date="2024-04" db="EMBL/GenBank/DDBJ databases">
        <title>Salinicola lusitanus LLJ914,a marine bacterium isolated from the Okinawa Trough.</title>
        <authorList>
            <person name="Li J."/>
        </authorList>
    </citation>
    <scope>NUCLEOTIDE SEQUENCE [LARGE SCALE GENOMIC DNA]</scope>
</reference>
<evidence type="ECO:0000256" key="1">
    <source>
        <dbReference type="SAM" id="MobiDB-lite"/>
    </source>
</evidence>